<sequence length="72" mass="8058">MGTYTLKSIGSNSDYMTVVREMDDGYVVRIVRDKDGYDDVTTDYISKALFESCVRTGYLTKVAEAEKMVANA</sequence>
<accession>A0A7W8LLG1</accession>
<gene>
    <name evidence="1" type="ORF">HNP76_000662</name>
</gene>
<keyword evidence="2" id="KW-1185">Reference proteome</keyword>
<organism evidence="1 2">
    <name type="scientific">Treponema ruminis</name>
    <dbReference type="NCBI Taxonomy" id="744515"/>
    <lineage>
        <taxon>Bacteria</taxon>
        <taxon>Pseudomonadati</taxon>
        <taxon>Spirochaetota</taxon>
        <taxon>Spirochaetia</taxon>
        <taxon>Spirochaetales</taxon>
        <taxon>Treponemataceae</taxon>
        <taxon>Treponema</taxon>
    </lineage>
</organism>
<dbReference type="Proteomes" id="UP000518887">
    <property type="component" value="Unassembled WGS sequence"/>
</dbReference>
<proteinExistence type="predicted"/>
<evidence type="ECO:0000313" key="2">
    <source>
        <dbReference type="Proteomes" id="UP000518887"/>
    </source>
</evidence>
<evidence type="ECO:0000313" key="1">
    <source>
        <dbReference type="EMBL" id="MBB5225318.1"/>
    </source>
</evidence>
<comment type="caution">
    <text evidence="1">The sequence shown here is derived from an EMBL/GenBank/DDBJ whole genome shotgun (WGS) entry which is preliminary data.</text>
</comment>
<dbReference type="AlphaFoldDB" id="A0A7W8LLG1"/>
<dbReference type="RefSeq" id="WP_184657486.1">
    <property type="nucleotide sequence ID" value="NZ_CP031518.1"/>
</dbReference>
<reference evidence="1 2" key="1">
    <citation type="submission" date="2020-08" db="EMBL/GenBank/DDBJ databases">
        <title>Genomic Encyclopedia of Type Strains, Phase IV (KMG-IV): sequencing the most valuable type-strain genomes for metagenomic binning, comparative biology and taxonomic classification.</title>
        <authorList>
            <person name="Goeker M."/>
        </authorList>
    </citation>
    <scope>NUCLEOTIDE SEQUENCE [LARGE SCALE GENOMIC DNA]</scope>
    <source>
        <strain evidence="1 2">DSM 103462</strain>
    </source>
</reference>
<dbReference type="EMBL" id="JACHFQ010000002">
    <property type="protein sequence ID" value="MBB5225318.1"/>
    <property type="molecule type" value="Genomic_DNA"/>
</dbReference>
<protein>
    <submittedName>
        <fullName evidence="1">Uncharacterized protein</fullName>
    </submittedName>
</protein>
<name>A0A7W8LLG1_9SPIR</name>